<dbReference type="PIRSF" id="PIRSF500064">
    <property type="entry name" value="GPAT"/>
    <property type="match status" value="1"/>
</dbReference>
<keyword evidence="11 15" id="KW-0594">Phospholipid biosynthesis</keyword>
<evidence type="ECO:0000256" key="6">
    <source>
        <dbReference type="ARBA" id="ARBA00013432"/>
    </source>
</evidence>
<keyword evidence="13 15" id="KW-0012">Acyltransferase</keyword>
<dbReference type="CDD" id="cd07993">
    <property type="entry name" value="LPLAT_DHAPAT-like"/>
    <property type="match status" value="1"/>
</dbReference>
<sequence length="825" mass="93813">MLLLRGIGSYQEDYMSSVRAFVRKIVTSPIRWLISVNSVPANIEAELGIDKKKPIMYLLQTESITDLLALQKSTAGLGLPDPTSPIEFLNSEHKRCYFLSRPQSLLSRKVKKTTIEDVFTNMFHLHRENPELDLQVVPVFISWGRAASKKSTGFAQLLADRASPSWLRKLFIVLFLGRDNVVSYSKAVSTKQMGQLHGSNQQISHKLVRVARTHFQRKRQALSGPTLLERSTLYNSLLGSESVKQAMLEDMRQKNISSQEAKKLAIEYIDEIAADYRVGLIRIGERILGRIWNKIYNGIHVGHAYRVRELAQNGHEIIYVPCHRSHMDYLLLTYVIHHEGLVTPHIAAGINLNFWPVGKIFRRCGAFFLRRSFAGNKLYTATFREYLELLFNKGYSVKYYPEGGRSRTGRLLPPKTGMLAMTLQAALKGINRPVSIVPVYIGYEHVMEVKSYQKELKGKTKKKESPTQIFSAIRKLKNYGHGFVNFGEPLQINQFLDKHVENWRETTPDDPDKKPTWLTPAVNTLADTIMTRINRAAALNGTALVALCLLSSKTQIMSRSELTTALKDYLLLLSKVPFSSDFTLPEVEVEELITNTLALNRFEQSEDEYGKMIATKDNNAVLLTYYRNNILHVFALPSLIMAVVFSARKTDKAAVLDMVSKLYPLLKREFFMHYSLEQALEHAEALIVQMTEQGLLMKTGDELTSPSASDDTFHSAWLLSRAMQETWQRYAVVLRVLEKEKTVARSNLEKQSCVIAERLSTLFGMSSPEFYDKNVLGSFVYALRENNLLKNLDSGSLEFSEDSLVLKKAIMELVWPEIAQHLDKI</sequence>
<evidence type="ECO:0000256" key="15">
    <source>
        <dbReference type="HAMAP-Rule" id="MF_00393"/>
    </source>
</evidence>
<comment type="domain">
    <text evidence="15">The HXXXXD motif is essential for acyltransferase activity and may constitute the binding site for the phosphate moiety of the glycerol-3-phosphate.</text>
</comment>
<dbReference type="InterPro" id="IPR028354">
    <property type="entry name" value="GPAT_PlsB"/>
</dbReference>
<dbReference type="PANTHER" id="PTHR12563:SF17">
    <property type="entry name" value="DIHYDROXYACETONE PHOSPHATE ACYLTRANSFERASE"/>
    <property type="match status" value="1"/>
</dbReference>
<dbReference type="PANTHER" id="PTHR12563">
    <property type="entry name" value="GLYCEROL-3-PHOSPHATE ACYLTRANSFERASE"/>
    <property type="match status" value="1"/>
</dbReference>
<keyword evidence="7 15" id="KW-1003">Cell membrane</keyword>
<gene>
    <name evidence="15 17" type="primary">plsB</name>
    <name evidence="17" type="ordered locus">GNIT_3573</name>
</gene>
<comment type="similarity">
    <text evidence="4 15">Belongs to the GPAT/DAPAT family.</text>
</comment>
<keyword evidence="15" id="KW-0997">Cell inner membrane</keyword>
<keyword evidence="8 15" id="KW-0444">Lipid biosynthesis</keyword>
<evidence type="ECO:0000256" key="1">
    <source>
        <dbReference type="ARBA" id="ARBA00004413"/>
    </source>
</evidence>
<feature type="short sequence motif" description="HXXXXD motif" evidence="15">
    <location>
        <begin position="322"/>
        <end position="327"/>
    </location>
</feature>
<dbReference type="GO" id="GO:0005886">
    <property type="term" value="C:plasma membrane"/>
    <property type="evidence" value="ECO:0007669"/>
    <property type="project" value="UniProtKB-SubCell"/>
</dbReference>
<dbReference type="InterPro" id="IPR041728">
    <property type="entry name" value="GPAT/DHAPAT_LPLAT"/>
</dbReference>
<dbReference type="GO" id="GO:0006631">
    <property type="term" value="P:fatty acid metabolic process"/>
    <property type="evidence" value="ECO:0007669"/>
    <property type="project" value="TreeGrafter"/>
</dbReference>
<evidence type="ECO:0000256" key="5">
    <source>
        <dbReference type="ARBA" id="ARBA00013113"/>
    </source>
</evidence>
<keyword evidence="15" id="KW-0443">Lipid metabolism</keyword>
<dbReference type="InterPro" id="IPR045520">
    <property type="entry name" value="GPAT/DHAPAT_C"/>
</dbReference>
<keyword evidence="18" id="KW-1185">Reference proteome</keyword>
<evidence type="ECO:0000259" key="16">
    <source>
        <dbReference type="SMART" id="SM00563"/>
    </source>
</evidence>
<evidence type="ECO:0000256" key="2">
    <source>
        <dbReference type="ARBA" id="ARBA00004765"/>
    </source>
</evidence>
<dbReference type="GO" id="GO:0004366">
    <property type="term" value="F:glycerol-3-phosphate O-acyltransferase activity"/>
    <property type="evidence" value="ECO:0007669"/>
    <property type="project" value="UniProtKB-UniRule"/>
</dbReference>
<comment type="pathway">
    <text evidence="2 15">Phospholipid metabolism; CDP-diacylglycerol biosynthesis; CDP-diacylglycerol from sn-glycerol 3-phosphate: step 1/3.</text>
</comment>
<protein>
    <recommendedName>
        <fullName evidence="6 15">Glycerol-3-phosphate acyltransferase</fullName>
        <shortName evidence="15">GPAT</shortName>
        <ecNumber evidence="5 15">2.3.1.15</ecNumber>
    </recommendedName>
</protein>
<evidence type="ECO:0000313" key="18">
    <source>
        <dbReference type="Proteomes" id="UP000009282"/>
    </source>
</evidence>
<keyword evidence="12 15" id="KW-1208">Phospholipid metabolism</keyword>
<evidence type="ECO:0000256" key="12">
    <source>
        <dbReference type="ARBA" id="ARBA00023264"/>
    </source>
</evidence>
<dbReference type="HOGENOM" id="CLU_015407_0_0_6"/>
<dbReference type="HAMAP" id="MF_00393">
    <property type="entry name" value="Glyc3P_acyltrans"/>
    <property type="match status" value="1"/>
</dbReference>
<dbReference type="STRING" id="1085623.GNIT_3573"/>
<dbReference type="NCBIfam" id="NF003441">
    <property type="entry name" value="PRK04974.1"/>
    <property type="match status" value="1"/>
</dbReference>
<dbReference type="NCBIfam" id="TIGR03703">
    <property type="entry name" value="plsB"/>
    <property type="match status" value="1"/>
</dbReference>
<evidence type="ECO:0000256" key="10">
    <source>
        <dbReference type="ARBA" id="ARBA00023136"/>
    </source>
</evidence>
<keyword evidence="9 15" id="KW-0808">Transferase</keyword>
<dbReference type="InterPro" id="IPR002123">
    <property type="entry name" value="Plipid/glycerol_acylTrfase"/>
</dbReference>
<dbReference type="SUPFAM" id="SSF69593">
    <property type="entry name" value="Glycerol-3-phosphate (1)-acyltransferase"/>
    <property type="match status" value="1"/>
</dbReference>
<feature type="domain" description="Phospholipid/glycerol acyltransferase" evidence="16">
    <location>
        <begin position="317"/>
        <end position="444"/>
    </location>
</feature>
<dbReference type="EC" id="2.3.1.15" evidence="5 15"/>
<evidence type="ECO:0000256" key="7">
    <source>
        <dbReference type="ARBA" id="ARBA00022475"/>
    </source>
</evidence>
<keyword evidence="10 15" id="KW-0472">Membrane</keyword>
<evidence type="ECO:0000256" key="4">
    <source>
        <dbReference type="ARBA" id="ARBA00007937"/>
    </source>
</evidence>
<dbReference type="EMBL" id="CP003060">
    <property type="protein sequence ID" value="AEP31667.1"/>
    <property type="molecule type" value="Genomic_DNA"/>
</dbReference>
<evidence type="ECO:0000313" key="17">
    <source>
        <dbReference type="EMBL" id="AEP31667.1"/>
    </source>
</evidence>
<comment type="subcellular location">
    <subcellularLocation>
        <location evidence="15">Cell inner membrane</location>
        <topology evidence="15">Peripheral membrane protein</topology>
        <orientation evidence="15">Cytoplasmic side</orientation>
    </subcellularLocation>
    <subcellularLocation>
        <location evidence="1">Cell membrane</location>
        <topology evidence="1">Peripheral membrane protein</topology>
        <orientation evidence="1">Cytoplasmic side</orientation>
    </subcellularLocation>
</comment>
<proteinExistence type="inferred from homology"/>
<dbReference type="UniPathway" id="UPA00557">
    <property type="reaction ID" value="UER00612"/>
</dbReference>
<dbReference type="Pfam" id="PF01553">
    <property type="entry name" value="Acyltransferase"/>
    <property type="match status" value="1"/>
</dbReference>
<dbReference type="PIRSF" id="PIRSF000437">
    <property type="entry name" value="GPAT_DHAPAT"/>
    <property type="match status" value="1"/>
</dbReference>
<evidence type="ECO:0000256" key="8">
    <source>
        <dbReference type="ARBA" id="ARBA00022516"/>
    </source>
</evidence>
<evidence type="ECO:0000256" key="13">
    <source>
        <dbReference type="ARBA" id="ARBA00023315"/>
    </source>
</evidence>
<dbReference type="GO" id="GO:0016024">
    <property type="term" value="P:CDP-diacylglycerol biosynthetic process"/>
    <property type="evidence" value="ECO:0007669"/>
    <property type="project" value="UniProtKB-UniRule"/>
</dbReference>
<dbReference type="Pfam" id="PF19277">
    <property type="entry name" value="GPAT_C"/>
    <property type="match status" value="1"/>
</dbReference>
<evidence type="ECO:0000256" key="11">
    <source>
        <dbReference type="ARBA" id="ARBA00023209"/>
    </source>
</evidence>
<evidence type="ECO:0000256" key="14">
    <source>
        <dbReference type="ARBA" id="ARBA00048427"/>
    </source>
</evidence>
<comment type="pathway">
    <text evidence="3">Lipid metabolism.</text>
</comment>
<name>G4QNV9_GLANF</name>
<evidence type="ECO:0000256" key="9">
    <source>
        <dbReference type="ARBA" id="ARBA00022679"/>
    </source>
</evidence>
<comment type="catalytic activity">
    <reaction evidence="14 15">
        <text>sn-glycerol 3-phosphate + an acyl-CoA = a 1-acyl-sn-glycero-3-phosphate + CoA</text>
        <dbReference type="Rhea" id="RHEA:15325"/>
        <dbReference type="ChEBI" id="CHEBI:57287"/>
        <dbReference type="ChEBI" id="CHEBI:57597"/>
        <dbReference type="ChEBI" id="CHEBI:57970"/>
        <dbReference type="ChEBI" id="CHEBI:58342"/>
        <dbReference type="EC" id="2.3.1.15"/>
    </reaction>
</comment>
<organism evidence="17 18">
    <name type="scientific">Glaciecola nitratireducens (strain JCM 12485 / KCTC 12276 / FR1064)</name>
    <dbReference type="NCBI Taxonomy" id="1085623"/>
    <lineage>
        <taxon>Bacteria</taxon>
        <taxon>Pseudomonadati</taxon>
        <taxon>Pseudomonadota</taxon>
        <taxon>Gammaproteobacteria</taxon>
        <taxon>Alteromonadales</taxon>
        <taxon>Alteromonadaceae</taxon>
        <taxon>Brumicola</taxon>
    </lineage>
</organism>
<dbReference type="AlphaFoldDB" id="G4QNV9"/>
<accession>G4QNV9</accession>
<dbReference type="KEGG" id="gni:GNIT_3573"/>
<dbReference type="InterPro" id="IPR022284">
    <property type="entry name" value="GPAT/DHAPAT"/>
</dbReference>
<reference evidence="17 18" key="1">
    <citation type="journal article" date="2011" name="J. Bacteriol.">
        <title>Complete genome sequence of seawater bacterium Glaciecola nitratireducens FR1064T.</title>
        <authorList>
            <person name="Bian F."/>
            <person name="Qin Q.L."/>
            <person name="Xie B.B."/>
            <person name="Shu Y.L."/>
            <person name="Zhang X.Y."/>
            <person name="Yu Y."/>
            <person name="Chen B."/>
            <person name="Chen X.L."/>
            <person name="Zhou B.C."/>
            <person name="Zhang Y.Z."/>
        </authorList>
    </citation>
    <scope>NUCLEOTIDE SEQUENCE [LARGE SCALE GENOMIC DNA]</scope>
    <source>
        <strain evidence="18">JCM 12485 / KCTC 12276 / FR1064</strain>
    </source>
</reference>
<evidence type="ECO:0000256" key="3">
    <source>
        <dbReference type="ARBA" id="ARBA00005189"/>
    </source>
</evidence>
<dbReference type="SMART" id="SM00563">
    <property type="entry name" value="PlsC"/>
    <property type="match status" value="1"/>
</dbReference>
<dbReference type="Proteomes" id="UP000009282">
    <property type="component" value="Chromosome"/>
</dbReference>
<dbReference type="eggNOG" id="COG2937">
    <property type="taxonomic scope" value="Bacteria"/>
</dbReference>